<evidence type="ECO:0000313" key="2">
    <source>
        <dbReference type="Proteomes" id="UP000006431"/>
    </source>
</evidence>
<accession>H1FV60</accession>
<dbReference type="EMBL" id="AFRZ01000001">
    <property type="protein sequence ID" value="EHP30254.1"/>
    <property type="molecule type" value="Genomic_DNA"/>
</dbReference>
<name>B6BIA4_SULGG</name>
<dbReference type="RefSeq" id="WP_008336022.1">
    <property type="nucleotide sequence ID" value="NZ_AFRZ01000001.1"/>
</dbReference>
<proteinExistence type="predicted"/>
<accession>B6BIA4</accession>
<dbReference type="Proteomes" id="UP000006431">
    <property type="component" value="Unassembled WGS sequence"/>
</dbReference>
<reference evidence="1 2" key="1">
    <citation type="journal article" date="2012" name="Proc. Natl. Acad. Sci. U.S.A.">
        <title>Genome and physiology of a model Epsilonproteobacterium responsible for sulfide detoxification in marine oxygen depletion zones.</title>
        <authorList>
            <person name="Grote J."/>
            <person name="Schott T."/>
            <person name="Bruckner C.G."/>
            <person name="Glockner F.O."/>
            <person name="Jost G."/>
            <person name="Teeling H."/>
            <person name="Labrenz M."/>
            <person name="Jurgens K."/>
        </authorList>
    </citation>
    <scope>NUCLEOTIDE SEQUENCE [LARGE SCALE GENOMIC DNA]</scope>
    <source>
        <strain evidence="1 2">GD1</strain>
    </source>
</reference>
<sequence length="126" mass="15182">MSLHEIIKQKLLQEPFDNDALKLARAIYNTYLENDKELFMDIKINTVLNLLKLQSSKEALKYIRFLFEELNEPLCVKNFKYYANTYPMRFVVFCSYKIKDETIEIELNEEFLHVEEHYMLDPFLKG</sequence>
<dbReference type="AlphaFoldDB" id="B6BIA4"/>
<comment type="caution">
    <text evidence="1">The sequence shown here is derived from an EMBL/GenBank/DDBJ whole genome shotgun (WGS) entry which is preliminary data.</text>
</comment>
<keyword evidence="2" id="KW-1185">Reference proteome</keyword>
<organism evidence="1 2">
    <name type="scientific">Sulfurimonas gotlandica (strain DSM 19862 / JCM 16533 / GD1)</name>
    <dbReference type="NCBI Taxonomy" id="929558"/>
    <lineage>
        <taxon>Bacteria</taxon>
        <taxon>Pseudomonadati</taxon>
        <taxon>Campylobacterota</taxon>
        <taxon>Epsilonproteobacteria</taxon>
        <taxon>Campylobacterales</taxon>
        <taxon>Sulfurimonadaceae</taxon>
        <taxon>Sulfurimonas</taxon>
    </lineage>
</organism>
<dbReference type="OrthoDB" id="5334888at2"/>
<protein>
    <submittedName>
        <fullName evidence="1">Uncharacterized protein</fullName>
    </submittedName>
</protein>
<gene>
    <name evidence="1" type="ORF">SMGD1_1731</name>
</gene>
<dbReference type="STRING" id="929558.SMGD1_1731"/>
<dbReference type="PATRIC" id="fig|929558.5.peg.1725"/>
<dbReference type="HOGENOM" id="CLU_1980461_0_0_7"/>
<evidence type="ECO:0000313" key="1">
    <source>
        <dbReference type="EMBL" id="EHP30254.1"/>
    </source>
</evidence>